<protein>
    <submittedName>
        <fullName evidence="3">Uncharacterized protein</fullName>
    </submittedName>
</protein>
<keyword evidence="2" id="KW-0812">Transmembrane</keyword>
<keyword evidence="2" id="KW-0472">Membrane</keyword>
<accession>A0A1G8WUS6</accession>
<feature type="compositionally biased region" description="Polar residues" evidence="1">
    <location>
        <begin position="129"/>
        <end position="159"/>
    </location>
</feature>
<dbReference type="OrthoDB" id="107841at2157"/>
<evidence type="ECO:0000313" key="3">
    <source>
        <dbReference type="EMBL" id="SDJ81796.1"/>
    </source>
</evidence>
<name>A0A1G8WUS6_9EURY</name>
<evidence type="ECO:0000256" key="1">
    <source>
        <dbReference type="SAM" id="MobiDB-lite"/>
    </source>
</evidence>
<dbReference type="STRING" id="2200.GCA_001571405_00852"/>
<dbReference type="Proteomes" id="UP000326500">
    <property type="component" value="Unassembled WGS sequence"/>
</dbReference>
<dbReference type="RefSeq" id="WP_066955942.1">
    <property type="nucleotide sequence ID" value="NZ_BCNX01000006.1"/>
</dbReference>
<evidence type="ECO:0000256" key="2">
    <source>
        <dbReference type="SAM" id="Phobius"/>
    </source>
</evidence>
<evidence type="ECO:0000313" key="4">
    <source>
        <dbReference type="Proteomes" id="UP000326500"/>
    </source>
</evidence>
<dbReference type="EMBL" id="FNFT01000001">
    <property type="protein sequence ID" value="SDJ81796.1"/>
    <property type="molecule type" value="Genomic_DNA"/>
</dbReference>
<dbReference type="AlphaFoldDB" id="A0A1G8WUS6"/>
<feature type="transmembrane region" description="Helical" evidence="2">
    <location>
        <begin position="162"/>
        <end position="183"/>
    </location>
</feature>
<proteinExistence type="predicted"/>
<gene>
    <name evidence="3" type="ORF">SAMN04488571_101107</name>
</gene>
<keyword evidence="2" id="KW-1133">Transmembrane helix</keyword>
<reference evidence="3 4" key="1">
    <citation type="submission" date="2016-10" db="EMBL/GenBank/DDBJ databases">
        <authorList>
            <person name="Varghese N."/>
            <person name="Submissions S."/>
        </authorList>
    </citation>
    <scope>NUCLEOTIDE SEQUENCE [LARGE SCALE GENOMIC DNA]</scope>
    <source>
        <strain evidence="3 4">DSM 2373</strain>
    </source>
</reference>
<organism evidence="3 4">
    <name type="scientific">Methanoculleus thermophilus</name>
    <dbReference type="NCBI Taxonomy" id="2200"/>
    <lineage>
        <taxon>Archaea</taxon>
        <taxon>Methanobacteriati</taxon>
        <taxon>Methanobacteriota</taxon>
        <taxon>Stenosarchaea group</taxon>
        <taxon>Methanomicrobia</taxon>
        <taxon>Methanomicrobiales</taxon>
        <taxon>Methanomicrobiaceae</taxon>
        <taxon>Methanoculleus</taxon>
    </lineage>
</organism>
<feature type="region of interest" description="Disordered" evidence="1">
    <location>
        <begin position="124"/>
        <end position="159"/>
    </location>
</feature>
<keyword evidence="4" id="KW-1185">Reference proteome</keyword>
<sequence>MTDVRIKASCTLVLLGVLALALIVPAAAQGTTPRVVQPGETIEVGSEPLVLDLVNLRNADTLNPITELRHYREDNPTKQIIRTIGVPKDGYFTINAHTLNGKYGRYFAFSKQDGLIQHSSITFVPAPTETPTGPVETSTTAMETPTGTERAQETATANPTQAPLPGVIAVIAIGILGLILATIRRE</sequence>